<dbReference type="STRING" id="1859457.BET10_04995"/>
<evidence type="ECO:0000256" key="1">
    <source>
        <dbReference type="ARBA" id="ARBA00004651"/>
    </source>
</evidence>
<dbReference type="Proteomes" id="UP000179786">
    <property type="component" value="Unassembled WGS sequence"/>
</dbReference>
<dbReference type="EMBL" id="MKJU01000006">
    <property type="protein sequence ID" value="OHU92809.1"/>
    <property type="molecule type" value="Genomic_DNA"/>
</dbReference>
<dbReference type="GO" id="GO:0005886">
    <property type="term" value="C:plasma membrane"/>
    <property type="evidence" value="ECO:0007669"/>
    <property type="project" value="UniProtKB-SubCell"/>
</dbReference>
<dbReference type="InterPro" id="IPR001123">
    <property type="entry name" value="LeuE-type"/>
</dbReference>
<evidence type="ECO:0000256" key="3">
    <source>
        <dbReference type="ARBA" id="ARBA00022692"/>
    </source>
</evidence>
<keyword evidence="2" id="KW-1003">Cell membrane</keyword>
<feature type="transmembrane region" description="Helical" evidence="6">
    <location>
        <begin position="12"/>
        <end position="31"/>
    </location>
</feature>
<evidence type="ECO:0000256" key="6">
    <source>
        <dbReference type="SAM" id="Phobius"/>
    </source>
</evidence>
<keyword evidence="8" id="KW-1185">Reference proteome</keyword>
<dbReference type="RefSeq" id="WP_070983369.1">
    <property type="nucleotide sequence ID" value="NZ_MKJU01000006.1"/>
</dbReference>
<evidence type="ECO:0000313" key="8">
    <source>
        <dbReference type="Proteomes" id="UP000179786"/>
    </source>
</evidence>
<evidence type="ECO:0000256" key="4">
    <source>
        <dbReference type="ARBA" id="ARBA00022989"/>
    </source>
</evidence>
<dbReference type="OrthoDB" id="581870at2"/>
<keyword evidence="5 6" id="KW-0472">Membrane</keyword>
<keyword evidence="3 6" id="KW-0812">Transmembrane</keyword>
<reference evidence="7 8" key="1">
    <citation type="submission" date="2016-09" db="EMBL/GenBank/DDBJ databases">
        <title>Pseudoalteromonas amylolytica sp. nov., isolated from the surface seawater.</title>
        <authorList>
            <person name="Wu Y.-H."/>
            <person name="Cheng H."/>
            <person name="Jin X.-B."/>
            <person name="Wang C.-S."/>
            <person name="Xu X.-W."/>
        </authorList>
    </citation>
    <scope>NUCLEOTIDE SEQUENCE [LARGE SCALE GENOMIC DNA]</scope>
    <source>
        <strain evidence="7 8">JW1</strain>
    </source>
</reference>
<accession>A0A1S1N0C9</accession>
<keyword evidence="4 6" id="KW-1133">Transmembrane helix</keyword>
<comment type="subcellular location">
    <subcellularLocation>
        <location evidence="1">Cell membrane</location>
        <topology evidence="1">Multi-pass membrane protein</topology>
    </subcellularLocation>
</comment>
<proteinExistence type="predicted"/>
<name>A0A1S1N0C9_9GAMM</name>
<organism evidence="7 8">
    <name type="scientific">Pseudoalteromonas amylolytica</name>
    <dbReference type="NCBI Taxonomy" id="1859457"/>
    <lineage>
        <taxon>Bacteria</taxon>
        <taxon>Pseudomonadati</taxon>
        <taxon>Pseudomonadota</taxon>
        <taxon>Gammaproteobacteria</taxon>
        <taxon>Alteromonadales</taxon>
        <taxon>Pseudoalteromonadaceae</taxon>
        <taxon>Pseudoalteromonas</taxon>
    </lineage>
</organism>
<feature type="transmembrane region" description="Helical" evidence="6">
    <location>
        <begin position="189"/>
        <end position="209"/>
    </location>
</feature>
<feature type="transmembrane region" description="Helical" evidence="6">
    <location>
        <begin position="133"/>
        <end position="151"/>
    </location>
</feature>
<evidence type="ECO:0000256" key="2">
    <source>
        <dbReference type="ARBA" id="ARBA00022475"/>
    </source>
</evidence>
<evidence type="ECO:0000313" key="7">
    <source>
        <dbReference type="EMBL" id="OHU92809.1"/>
    </source>
</evidence>
<sequence length="210" mass="23432">MNGEYFQEFLALALIHFIAVIVPGPDFVVTIRQSIRFGRLHSIFTALGIGSGLSVHVIYTLLGLSAIIQSTPEIMLLMKVLGVGYLIFIGFNCIFSNKNNLMDFKVENTDKSEQSLNQSFWLGFMTNATNPKATLFFVAVMTSVVSINTPLQIQMYYGGWMCFVNALWFVLVGVIFSSDLLRNKLSRNVNLIEAVLGSLLLLFAIRLAFL</sequence>
<comment type="caution">
    <text evidence="7">The sequence shown here is derived from an EMBL/GenBank/DDBJ whole genome shotgun (WGS) entry which is preliminary data.</text>
</comment>
<gene>
    <name evidence="7" type="ORF">BET10_04995</name>
</gene>
<feature type="transmembrane region" description="Helical" evidence="6">
    <location>
        <begin position="43"/>
        <end position="68"/>
    </location>
</feature>
<dbReference type="AlphaFoldDB" id="A0A1S1N0C9"/>
<protein>
    <submittedName>
        <fullName evidence="7">Lysine transporter LysE</fullName>
    </submittedName>
</protein>
<feature type="transmembrane region" description="Helical" evidence="6">
    <location>
        <begin position="74"/>
        <end position="95"/>
    </location>
</feature>
<evidence type="ECO:0000256" key="5">
    <source>
        <dbReference type="ARBA" id="ARBA00023136"/>
    </source>
</evidence>
<dbReference type="PIRSF" id="PIRSF006324">
    <property type="entry name" value="LeuE"/>
    <property type="match status" value="1"/>
</dbReference>
<dbReference type="PANTHER" id="PTHR30086:SF21">
    <property type="entry name" value="TRANSPORT PROTEIN"/>
    <property type="match status" value="1"/>
</dbReference>
<dbReference type="Pfam" id="PF01810">
    <property type="entry name" value="LysE"/>
    <property type="match status" value="1"/>
</dbReference>
<dbReference type="PANTHER" id="PTHR30086">
    <property type="entry name" value="ARGININE EXPORTER PROTEIN ARGO"/>
    <property type="match status" value="1"/>
</dbReference>
<feature type="transmembrane region" description="Helical" evidence="6">
    <location>
        <begin position="157"/>
        <end position="177"/>
    </location>
</feature>
<dbReference type="GO" id="GO:0015171">
    <property type="term" value="F:amino acid transmembrane transporter activity"/>
    <property type="evidence" value="ECO:0007669"/>
    <property type="project" value="TreeGrafter"/>
</dbReference>